<proteinExistence type="inferred from homology"/>
<dbReference type="Proteomes" id="UP000249324">
    <property type="component" value="Unassembled WGS sequence"/>
</dbReference>
<organism evidence="6">
    <name type="scientific">Thermocrispum agreste</name>
    <dbReference type="NCBI Taxonomy" id="37925"/>
    <lineage>
        <taxon>Bacteria</taxon>
        <taxon>Bacillati</taxon>
        <taxon>Actinomycetota</taxon>
        <taxon>Actinomycetes</taxon>
        <taxon>Pseudonocardiales</taxon>
        <taxon>Pseudonocardiaceae</taxon>
        <taxon>Thermocrispum</taxon>
    </lineage>
</organism>
<reference evidence="5" key="2">
    <citation type="submission" date="2018-05" db="EMBL/GenBank/DDBJ databases">
        <authorList>
            <person name="Moura L."/>
            <person name="Setubal J.C."/>
        </authorList>
    </citation>
    <scope>NUCLEOTIDE SEQUENCE</scope>
    <source>
        <strain evidence="5">ZC4RG45</strain>
    </source>
</reference>
<dbReference type="EMBL" id="QGUI01000198">
    <property type="protein sequence ID" value="PZM98998.1"/>
    <property type="molecule type" value="Genomic_DNA"/>
</dbReference>
<reference evidence="5 7" key="3">
    <citation type="journal article" date="2021" name="BMC Genomics">
        <title>Genome-resolved metagenome and metatranscriptome analyses of thermophilic composting reveal key bacterial players and their metabolic interactions.</title>
        <authorList>
            <person name="Braga L.P.P."/>
            <person name="Pereira R.V."/>
            <person name="Martins L.F."/>
            <person name="Moura L.M.S."/>
            <person name="Sanchez F.B."/>
            <person name="Patane J.S.L."/>
            <person name="da Silva A.M."/>
            <person name="Setubal J.C."/>
        </authorList>
    </citation>
    <scope>NUCLEOTIDE SEQUENCE [LARGE SCALE GENOMIC DNA]</scope>
    <source>
        <strain evidence="5">ZC4RG45</strain>
    </source>
</reference>
<evidence type="ECO:0000256" key="1">
    <source>
        <dbReference type="ARBA" id="ARBA00005964"/>
    </source>
</evidence>
<comment type="similarity">
    <text evidence="1 3">Belongs to the type-B carboxylesterase/lipase family.</text>
</comment>
<reference evidence="6" key="1">
    <citation type="submission" date="2018-05" db="EMBL/GenBank/DDBJ databases">
        <authorList>
            <person name="Lanie J.A."/>
            <person name="Ng W.-L."/>
            <person name="Kazmierczak K.M."/>
            <person name="Andrzejewski T.M."/>
            <person name="Davidsen T.M."/>
            <person name="Wayne K.J."/>
            <person name="Tettelin H."/>
            <person name="Glass J.I."/>
            <person name="Rusch D."/>
            <person name="Podicherti R."/>
            <person name="Tsui H.-C.T."/>
            <person name="Winkler M.E."/>
        </authorList>
    </citation>
    <scope>NUCLEOTIDE SEQUENCE</scope>
    <source>
        <strain evidence="6">ZC4RG45</strain>
    </source>
</reference>
<evidence type="ECO:0000313" key="7">
    <source>
        <dbReference type="Proteomes" id="UP000249324"/>
    </source>
</evidence>
<reference evidence="5" key="4">
    <citation type="submission" date="2023-08" db="EMBL/GenBank/DDBJ databases">
        <authorList>
            <person name="Guima S.E.S."/>
            <person name="Martins L.F."/>
            <person name="Silva A.M."/>
            <person name="Setubal J.C."/>
        </authorList>
    </citation>
    <scope>NUCLEOTIDE SEQUENCE</scope>
    <source>
        <strain evidence="5">ZC4RG45</strain>
    </source>
</reference>
<evidence type="ECO:0000313" key="5">
    <source>
        <dbReference type="EMBL" id="MFO7193324.1"/>
    </source>
</evidence>
<evidence type="ECO:0000313" key="6">
    <source>
        <dbReference type="EMBL" id="PZM98998.1"/>
    </source>
</evidence>
<sequence>MRSKVLTVLLGLLLLGTTTLALPAQAHASPVVRMTTLGLVAGIDESTTTGTYSWLGIPYAEPPVGKLRWRAPVPHRPWPGVRQARHFGDGCIQEGRMFSPSPNGPHYDLDIRDGLKKPVGAEDCLTLNVYRPATNRTNLPVIVFIHGGSNMVGYSADPMYDGRALARKADAVVVTINYRVGVFGWLDLPGLQTVRPDDDSGNFGTLDQIEALRFVHHNARAFGGNPHNVTVMGESAGAVNVWALLVSPLTKGLIHKAIPLSGGFQFATPEQARDYADEFVREALGPVYGDDREVARRLRSMPADDLIRAQVRLGARIGDPPKVIADGTVLPEDYHAAVAAGHYHKVPVLAGNTFEEGKLFGGLINAFRPSDYDRFTMQYQFDPDRPSELTVRDFINDEFLPVDKPGGWNDAAQGLTDLIFTGIIHDSMNTLRAAGHRRLYYYQFGWNQQPAPFDQVYGSVHAIDLPFVFHTFDDGFFRFAFSKKNAPGRIELANLMTDSIRSFIRTGTPQHRGLGAQWRPWPHSMVLDADDDHATAVPGSVETEVHGR</sequence>
<gene>
    <name evidence="5" type="ORF">DIU77_013865</name>
    <name evidence="6" type="ORF">DIU77_06750</name>
</gene>
<dbReference type="SUPFAM" id="SSF53474">
    <property type="entry name" value="alpha/beta-Hydrolases"/>
    <property type="match status" value="1"/>
</dbReference>
<dbReference type="Pfam" id="PF00135">
    <property type="entry name" value="COesterase"/>
    <property type="match status" value="1"/>
</dbReference>
<dbReference type="PANTHER" id="PTHR11559">
    <property type="entry name" value="CARBOXYLESTERASE"/>
    <property type="match status" value="1"/>
</dbReference>
<dbReference type="AlphaFoldDB" id="A0A2W4JLA7"/>
<feature type="signal peptide" evidence="3">
    <location>
        <begin position="1"/>
        <end position="28"/>
    </location>
</feature>
<dbReference type="STRING" id="1111738.GCA_000427905_00986"/>
<name>A0A2W4JLA7_9PSEU</name>
<keyword evidence="3" id="KW-0732">Signal</keyword>
<evidence type="ECO:0000256" key="3">
    <source>
        <dbReference type="RuleBase" id="RU361235"/>
    </source>
</evidence>
<evidence type="ECO:0000256" key="2">
    <source>
        <dbReference type="ARBA" id="ARBA00022801"/>
    </source>
</evidence>
<dbReference type="GO" id="GO:0016787">
    <property type="term" value="F:hydrolase activity"/>
    <property type="evidence" value="ECO:0007669"/>
    <property type="project" value="UniProtKB-KW"/>
</dbReference>
<protein>
    <recommendedName>
        <fullName evidence="3">Carboxylic ester hydrolase</fullName>
        <ecNumber evidence="3">3.1.1.-</ecNumber>
    </recommendedName>
</protein>
<keyword evidence="2 3" id="KW-0378">Hydrolase</keyword>
<dbReference type="PROSITE" id="PS00122">
    <property type="entry name" value="CARBOXYLESTERASE_B_1"/>
    <property type="match status" value="1"/>
</dbReference>
<dbReference type="Gene3D" id="3.40.50.1820">
    <property type="entry name" value="alpha/beta hydrolase"/>
    <property type="match status" value="1"/>
</dbReference>
<dbReference type="InterPro" id="IPR019819">
    <property type="entry name" value="Carboxylesterase_B_CS"/>
</dbReference>
<dbReference type="InterPro" id="IPR029058">
    <property type="entry name" value="AB_hydrolase_fold"/>
</dbReference>
<accession>A0A2W4JLA7</accession>
<comment type="caution">
    <text evidence="6">The sequence shown here is derived from an EMBL/GenBank/DDBJ whole genome shotgun (WGS) entry which is preliminary data.</text>
</comment>
<dbReference type="EMBL" id="QGUI02000195">
    <property type="protein sequence ID" value="MFO7193324.1"/>
    <property type="molecule type" value="Genomic_DNA"/>
</dbReference>
<dbReference type="InterPro" id="IPR019826">
    <property type="entry name" value="Carboxylesterase_B_AS"/>
</dbReference>
<dbReference type="EC" id="3.1.1.-" evidence="3"/>
<feature type="chain" id="PRO_5039744264" description="Carboxylic ester hydrolase" evidence="3">
    <location>
        <begin position="29"/>
        <end position="548"/>
    </location>
</feature>
<dbReference type="InterPro" id="IPR002018">
    <property type="entry name" value="CarbesteraseB"/>
</dbReference>
<feature type="domain" description="Carboxylesterase type B" evidence="4">
    <location>
        <begin position="30"/>
        <end position="521"/>
    </location>
</feature>
<dbReference type="PROSITE" id="PS00941">
    <property type="entry name" value="CARBOXYLESTERASE_B_2"/>
    <property type="match status" value="1"/>
</dbReference>
<dbReference type="InterPro" id="IPR050309">
    <property type="entry name" value="Type-B_Carboxylest/Lipase"/>
</dbReference>
<evidence type="ECO:0000259" key="4">
    <source>
        <dbReference type="Pfam" id="PF00135"/>
    </source>
</evidence>